<dbReference type="Proteomes" id="UP000694844">
    <property type="component" value="Chromosome 8"/>
</dbReference>
<sequence length="1617" mass="177897">MLFNMNVLNGISLVIIIQGLFYALPVDSIDFCKMNKINIQRFETECVLCSKNSHTECPRNATKVTSDNGLQTCQLELNMGNETNPRIIKMAGCSHTCLERIPEPYCCEGYYGPNCIECPKFNWGICNERGTCNDTITGSGECECEANFTGFACEKCSQSDVYGENCNETCDCVNGECDSGFRGSGNCDCFSGWGGDRCAQEISGCDYKNCSANSRCVQVEGANYTYCSCNQGYERDINATEHTCNPVDLCANGKHKCNENATCTFSGPSMYNCSCLEGFRGDGFVCDPIDPCRDFYGGCNFTTSICTYKSPGKRDCVCKAGYELSSNQTCELIDLCSRNSSLCDKNADCVMNGPLEHICICREGYASAGDVCINNLFGMLEDIHNNDPDLASKMTWSIKLVENIYHEEFRYHGPFTVFLPTDFGFRTIYRKMDIDEFLTDRDTASQILRQHIILGKWTMENLTRMNTFYTLQGKAAEIQIKSRGEITYRFRLSGSRSKSSVIKHDLTASNGIIHVVQKLLTNDADVEGDTSETIFTLLKDSKRYSIMESLIEKAGLQSEFERDNITVFAASSSAWNELPGGVMDYLQSDEGRATLKLILKHQIVNETIEVADLINRATIQTLSRAVVPILITTQGQIRLDIGANIIQTDIPAKNGLLFHIDKVLLPMERDEILPRICGYLNTTELEQGYCGPCFSPLGCEKGVPTGQIDQCTLKKAMVNRHPDTGKIKLWFTTSNGCRDTCNTTKTTPVCCPGYFGARCSMCPGEYNNPCSGKGKCEDGLDGNGTCDCDEGFSGTACEQCSDSQKFGPGCNQTCTCVHGTCNNGPEGDGKCKSCYSKKVSIFRRPVKYGGENCDLFSVPCNGGLYTKRCHIDATCIRQGLTFSCVCDPGYEGDGDTKCTPINPCEKPKRGGCHREAICKMDGPGGNTCTCNEGWTGDGLYCYPGSECGDHLQCHEDATCRSDPAHDSSLCWCNDGFHGNGTFCVPNDMCKFDNGGCHVKANCTPVAPGLNNCTCQRGYEGDGVSCIPTINELIINHPDLTKLAAFLKHLGDDSILQYDLDRYTFFAPTDTAMDFLIRRRDEDFFSDDDNVLGFINYHTVLGENRVEDLRASVNVIERFNTLSDGYFLHFKVDNGTVLLSTNNKFVITASIVKSNLVAANGYVHIIDRALEPELETNGLPTLEDFLETSTDTTEFGKWLKTKGLVDEIMNMNQYTLFLPLDEKFEDEELSTPYITSDYLRYYVLPVIRLAESFDDQERVDTVLGPRNPISLQVIGKKVFLNGERMIVQSNFLTDGGVVHKIAGYIHPNLHRCDVSNKTVAHSDCVPCEIGHFICPTGYTLDSGTATKDCIYSSGVTSYRGCRSLCSREEKVAGCCAGFYGEHCQACAGGSEFPCNDNGRCNDGLTGDGSCTCFPGYTGTSCQLCINSTDNSTSECARSCAYHNGGCHENGTCHEYAGSVTCACPQGYIGDGHRCVRPCDENNGGCHIMAVCKERNDSSTEVDCSCQGDYQGNGFLCTPIPSKLSSSETAGAVTGGLVGFLIVIVAIVILIITIHRRRHSETFMKRERFGSNESFEKLHPTQSGEENYIALQPSPPSEVKFDNPMYCVKEQQLGDFQDD</sequence>
<feature type="disulfide bond" evidence="8">
    <location>
        <begin position="953"/>
        <end position="970"/>
    </location>
</feature>
<feature type="disulfide bond" evidence="8">
    <location>
        <begin position="788"/>
        <end position="797"/>
    </location>
</feature>
<evidence type="ECO:0000256" key="4">
    <source>
        <dbReference type="ARBA" id="ARBA00022989"/>
    </source>
</evidence>
<keyword evidence="2 8" id="KW-0245">EGF-like domain</keyword>
<protein>
    <submittedName>
        <fullName evidence="13">Stabilin-2-like</fullName>
    </submittedName>
</protein>
<feature type="transmembrane region" description="Helical" evidence="9">
    <location>
        <begin position="7"/>
        <end position="24"/>
    </location>
</feature>
<feature type="disulfide bond" evidence="8">
    <location>
        <begin position="144"/>
        <end position="153"/>
    </location>
</feature>
<name>A0A8B8BBC6_CRAVI</name>
<dbReference type="KEGG" id="cvn:111108600"/>
<dbReference type="InterPro" id="IPR056806">
    <property type="entry name" value="EGF_STAB1-2"/>
</dbReference>
<evidence type="ECO:0000256" key="3">
    <source>
        <dbReference type="ARBA" id="ARBA00022692"/>
    </source>
</evidence>
<evidence type="ECO:0000256" key="8">
    <source>
        <dbReference type="PROSITE-ProRule" id="PRU00076"/>
    </source>
</evidence>
<feature type="domain" description="EGF-like" evidence="10">
    <location>
        <begin position="114"/>
        <end position="154"/>
    </location>
</feature>
<dbReference type="PANTHER" id="PTHR24038">
    <property type="entry name" value="STABILIN"/>
    <property type="match status" value="1"/>
</dbReference>
<dbReference type="RefSeq" id="XP_022300291.1">
    <property type="nucleotide sequence ID" value="XM_022444583.1"/>
</dbReference>
<dbReference type="InterPro" id="IPR024731">
    <property type="entry name" value="NELL2-like_EGF"/>
</dbReference>
<evidence type="ECO:0000256" key="9">
    <source>
        <dbReference type="SAM" id="Phobius"/>
    </source>
</evidence>
<evidence type="ECO:0000256" key="2">
    <source>
        <dbReference type="ARBA" id="ARBA00022536"/>
    </source>
</evidence>
<feature type="domain" description="FAS1" evidence="11">
    <location>
        <begin position="531"/>
        <end position="664"/>
    </location>
</feature>
<comment type="caution">
    <text evidence="8">Lacks conserved residue(s) required for the propagation of feature annotation.</text>
</comment>
<dbReference type="PROSITE" id="PS50026">
    <property type="entry name" value="EGF_3"/>
    <property type="match status" value="9"/>
</dbReference>
<dbReference type="SMART" id="SM00181">
    <property type="entry name" value="EGF"/>
    <property type="match status" value="15"/>
</dbReference>
<dbReference type="Gene3D" id="2.30.180.10">
    <property type="entry name" value="FAS1 domain"/>
    <property type="match status" value="4"/>
</dbReference>
<evidence type="ECO:0000256" key="7">
    <source>
        <dbReference type="ARBA" id="ARBA00023180"/>
    </source>
</evidence>
<feature type="domain" description="EGF-like" evidence="10">
    <location>
        <begin position="246"/>
        <end position="285"/>
    </location>
</feature>
<keyword evidence="4 9" id="KW-1133">Transmembrane helix</keyword>
<proteinExistence type="predicted"/>
<dbReference type="InterPro" id="IPR000782">
    <property type="entry name" value="FAS1_domain"/>
</dbReference>
<dbReference type="FunFam" id="2.10.25.10:FF:000040">
    <property type="entry name" value="Stabilin 2"/>
    <property type="match status" value="1"/>
</dbReference>
<keyword evidence="5 9" id="KW-0472">Membrane</keyword>
<dbReference type="PROSITE" id="PS50213">
    <property type="entry name" value="FAS1"/>
    <property type="match status" value="4"/>
</dbReference>
<accession>A0A8B8BBC6</accession>
<feature type="domain" description="FAS1" evidence="11">
    <location>
        <begin position="377"/>
        <end position="520"/>
    </location>
</feature>
<feature type="domain" description="FAS1" evidence="11">
    <location>
        <begin position="1178"/>
        <end position="1304"/>
    </location>
</feature>
<dbReference type="OrthoDB" id="286301at2759"/>
<evidence type="ECO:0000313" key="13">
    <source>
        <dbReference type="RefSeq" id="XP_022300291.1"/>
    </source>
</evidence>
<keyword evidence="7" id="KW-0325">Glycoprotein</keyword>
<evidence type="ECO:0000256" key="5">
    <source>
        <dbReference type="ARBA" id="ARBA00023136"/>
    </source>
</evidence>
<feature type="domain" description="EGF-like" evidence="10">
    <location>
        <begin position="856"/>
        <end position="899"/>
    </location>
</feature>
<evidence type="ECO:0000256" key="6">
    <source>
        <dbReference type="ARBA" id="ARBA00023157"/>
    </source>
</evidence>
<reference evidence="13" key="1">
    <citation type="submission" date="2025-08" db="UniProtKB">
        <authorList>
            <consortium name="RefSeq"/>
        </authorList>
    </citation>
    <scope>IDENTIFICATION</scope>
    <source>
        <tissue evidence="13">Whole sample</tissue>
    </source>
</reference>
<evidence type="ECO:0000259" key="10">
    <source>
        <dbReference type="PROSITE" id="PS50026"/>
    </source>
</evidence>
<keyword evidence="12" id="KW-1185">Reference proteome</keyword>
<feature type="domain" description="EGF-like" evidence="10">
    <location>
        <begin position="1383"/>
        <end position="1421"/>
    </location>
</feature>
<gene>
    <name evidence="13" type="primary">LOC111108600</name>
</gene>
<keyword evidence="3 9" id="KW-0812">Transmembrane</keyword>
<dbReference type="CDD" id="cd00053">
    <property type="entry name" value="EGF"/>
    <property type="match status" value="1"/>
</dbReference>
<feature type="transmembrane region" description="Helical" evidence="9">
    <location>
        <begin position="1528"/>
        <end position="1552"/>
    </location>
</feature>
<evidence type="ECO:0000313" key="12">
    <source>
        <dbReference type="Proteomes" id="UP000694844"/>
    </source>
</evidence>
<dbReference type="Gene3D" id="2.170.300.10">
    <property type="entry name" value="Tie2 ligand-binding domain superfamily"/>
    <property type="match status" value="1"/>
</dbReference>
<comment type="subcellular location">
    <subcellularLocation>
        <location evidence="1">Membrane</location>
        <topology evidence="1">Single-pass membrane protein</topology>
    </subcellularLocation>
</comment>
<dbReference type="SMART" id="SM00554">
    <property type="entry name" value="FAS1"/>
    <property type="match status" value="4"/>
</dbReference>
<dbReference type="PROSITE" id="PS01186">
    <property type="entry name" value="EGF_2"/>
    <property type="match status" value="8"/>
</dbReference>
<dbReference type="Pfam" id="PF24887">
    <property type="entry name" value="EGF_STAB1-2"/>
    <property type="match status" value="1"/>
</dbReference>
<feature type="domain" description="EGF-like" evidence="10">
    <location>
        <begin position="760"/>
        <end position="798"/>
    </location>
</feature>
<dbReference type="PANTHER" id="PTHR24038:SF11">
    <property type="entry name" value="INTEGRIN BETA-LIKE PROTEIN E"/>
    <property type="match status" value="1"/>
</dbReference>
<dbReference type="GO" id="GO:0016020">
    <property type="term" value="C:membrane"/>
    <property type="evidence" value="ECO:0007669"/>
    <property type="project" value="UniProtKB-SubCell"/>
</dbReference>
<dbReference type="Pfam" id="PF12947">
    <property type="entry name" value="EGF_3"/>
    <property type="match status" value="3"/>
</dbReference>
<evidence type="ECO:0000256" key="1">
    <source>
        <dbReference type="ARBA" id="ARBA00004167"/>
    </source>
</evidence>
<evidence type="ECO:0000259" key="11">
    <source>
        <dbReference type="PROSITE" id="PS50213"/>
    </source>
</evidence>
<feature type="domain" description="EGF-like" evidence="10">
    <location>
        <begin position="1435"/>
        <end position="1474"/>
    </location>
</feature>
<keyword evidence="6 8" id="KW-1015">Disulfide bond</keyword>
<feature type="domain" description="EGF-like" evidence="10">
    <location>
        <begin position="985"/>
        <end position="1026"/>
    </location>
</feature>
<feature type="disulfide bond" evidence="8">
    <location>
        <begin position="1411"/>
        <end position="1420"/>
    </location>
</feature>
<feature type="domain" description="EGF-like" evidence="10">
    <location>
        <begin position="943"/>
        <end position="984"/>
    </location>
</feature>
<dbReference type="Gene3D" id="2.10.25.10">
    <property type="entry name" value="Laminin"/>
    <property type="match status" value="7"/>
</dbReference>
<feature type="domain" description="EGF-like" evidence="10">
    <location>
        <begin position="900"/>
        <end position="942"/>
    </location>
</feature>
<dbReference type="Pfam" id="PF23106">
    <property type="entry name" value="EGF_Teneurin"/>
    <property type="match status" value="1"/>
</dbReference>
<dbReference type="PROSITE" id="PS00022">
    <property type="entry name" value="EGF_1"/>
    <property type="match status" value="4"/>
</dbReference>
<dbReference type="SUPFAM" id="SSF82153">
    <property type="entry name" value="FAS1 domain"/>
    <property type="match status" value="4"/>
</dbReference>
<dbReference type="GeneID" id="111108600"/>
<dbReference type="Pfam" id="PF02469">
    <property type="entry name" value="Fasciclin"/>
    <property type="match status" value="4"/>
</dbReference>
<dbReference type="InterPro" id="IPR036378">
    <property type="entry name" value="FAS1_dom_sf"/>
</dbReference>
<organism evidence="12 13">
    <name type="scientific">Crassostrea virginica</name>
    <name type="common">Eastern oyster</name>
    <dbReference type="NCBI Taxonomy" id="6565"/>
    <lineage>
        <taxon>Eukaryota</taxon>
        <taxon>Metazoa</taxon>
        <taxon>Spiralia</taxon>
        <taxon>Lophotrochozoa</taxon>
        <taxon>Mollusca</taxon>
        <taxon>Bivalvia</taxon>
        <taxon>Autobranchia</taxon>
        <taxon>Pteriomorphia</taxon>
        <taxon>Ostreida</taxon>
        <taxon>Ostreoidea</taxon>
        <taxon>Ostreidae</taxon>
        <taxon>Crassostrea</taxon>
    </lineage>
</organism>
<dbReference type="InterPro" id="IPR000742">
    <property type="entry name" value="EGF"/>
</dbReference>
<feature type="domain" description="FAS1" evidence="11">
    <location>
        <begin position="1026"/>
        <end position="1169"/>
    </location>
</feature>